<evidence type="ECO:0000256" key="1">
    <source>
        <dbReference type="SAM" id="Phobius"/>
    </source>
</evidence>
<sequence>MRRPLAVDVDGLELVRVGGYISVADVDGRELVEVCGEMSVADVAEWELVEVCGEMSVANVDVPNYSSPQVNMSHHSRLPINSNMVNDRSGSFTPSFDETGVANNQTAKIARGEDGFEINSPPRSRFENYSYNRPPLGYGGYYRYLAPDKERPIGVEDAAASGYRGGGGVLSAWGIVGILLFIIAVGTLIYYTVICYPVCKNRRHLDRIKLEDA</sequence>
<keyword evidence="1" id="KW-0812">Transmembrane</keyword>
<proteinExistence type="predicted"/>
<dbReference type="EMBL" id="OE183048">
    <property type="protein sequence ID" value="CAD7575260.1"/>
    <property type="molecule type" value="Genomic_DNA"/>
</dbReference>
<reference evidence="2" key="1">
    <citation type="submission" date="2020-11" db="EMBL/GenBank/DDBJ databases">
        <authorList>
            <person name="Tran Van P."/>
        </authorList>
    </citation>
    <scope>NUCLEOTIDE SEQUENCE</scope>
</reference>
<protein>
    <submittedName>
        <fullName evidence="2">(California timema) hypothetical protein</fullName>
    </submittedName>
</protein>
<feature type="transmembrane region" description="Helical" evidence="1">
    <location>
        <begin position="172"/>
        <end position="199"/>
    </location>
</feature>
<dbReference type="AlphaFoldDB" id="A0A7R9JA01"/>
<accession>A0A7R9JA01</accession>
<keyword evidence="1" id="KW-0472">Membrane</keyword>
<evidence type="ECO:0000313" key="2">
    <source>
        <dbReference type="EMBL" id="CAD7575260.1"/>
    </source>
</evidence>
<name>A0A7R9JA01_TIMCA</name>
<keyword evidence="1" id="KW-1133">Transmembrane helix</keyword>
<gene>
    <name evidence="2" type="ORF">TCMB3V08_LOCUS7857</name>
</gene>
<organism evidence="2">
    <name type="scientific">Timema californicum</name>
    <name type="common">California timema</name>
    <name type="synonym">Walking stick</name>
    <dbReference type="NCBI Taxonomy" id="61474"/>
    <lineage>
        <taxon>Eukaryota</taxon>
        <taxon>Metazoa</taxon>
        <taxon>Ecdysozoa</taxon>
        <taxon>Arthropoda</taxon>
        <taxon>Hexapoda</taxon>
        <taxon>Insecta</taxon>
        <taxon>Pterygota</taxon>
        <taxon>Neoptera</taxon>
        <taxon>Polyneoptera</taxon>
        <taxon>Phasmatodea</taxon>
        <taxon>Timematodea</taxon>
        <taxon>Timematoidea</taxon>
        <taxon>Timematidae</taxon>
        <taxon>Timema</taxon>
    </lineage>
</organism>